<protein>
    <recommendedName>
        <fullName evidence="1">Muniscin C-terminal domain-containing protein</fullName>
    </recommendedName>
</protein>
<dbReference type="Pfam" id="PF10291">
    <property type="entry name" value="muHD"/>
    <property type="match status" value="1"/>
</dbReference>
<dbReference type="EMBL" id="HBKN01050885">
    <property type="protein sequence ID" value="CAE2341689.1"/>
    <property type="molecule type" value="Transcribed_RNA"/>
</dbReference>
<dbReference type="AlphaFoldDB" id="A0A7S4UE82"/>
<proteinExistence type="predicted"/>
<evidence type="ECO:0000313" key="2">
    <source>
        <dbReference type="EMBL" id="CAE2341689.1"/>
    </source>
</evidence>
<organism evidence="2">
    <name type="scientific">Guillardia theta</name>
    <name type="common">Cryptophyte</name>
    <name type="synonym">Cryptomonas phi</name>
    <dbReference type="NCBI Taxonomy" id="55529"/>
    <lineage>
        <taxon>Eukaryota</taxon>
        <taxon>Cryptophyceae</taxon>
        <taxon>Pyrenomonadales</taxon>
        <taxon>Geminigeraceae</taxon>
        <taxon>Guillardia</taxon>
    </lineage>
</organism>
<feature type="domain" description="Muniscin C-terminal" evidence="1">
    <location>
        <begin position="72"/>
        <end position="336"/>
    </location>
</feature>
<sequence>MCCCVDNNTTDDQLLTDRRDSPNGFDDDKRVLNISSTPLTTITRKSARMQENQFFAMDVLMTKGPCLYANTRERMIVEFSQNNKVKRCRVDGEISFSYVEGMSEMNFEEILMCLCFPANKSEIKQLSGIKEKVKILPTQTILMAERANGRGKKGEEIIFPLLLQVSSDDVSKHAVLVKYSVEKENFKSFPACLPMKLDAQLLQSTSPSASNMNGKGDTTTLAMMIKFSLNEEFDSSFSLADVIVIARLPAALKVTSTFPAARVSFDQRVVSWDLKRLHGNSRDPSENLLQVVWTSSQPHHQPASVELQFFGSGRSVSGVSLFSSNVLRRKQDENFFVEEEEQARLLPSYSFETLSYELRVPGGE</sequence>
<gene>
    <name evidence="2" type="ORF">GTHE00462_LOCUS39685</name>
</gene>
<dbReference type="InterPro" id="IPR018808">
    <property type="entry name" value="Muniscin_C"/>
</dbReference>
<accession>A0A7S4UE82</accession>
<reference evidence="2" key="1">
    <citation type="submission" date="2021-01" db="EMBL/GenBank/DDBJ databases">
        <authorList>
            <person name="Corre E."/>
            <person name="Pelletier E."/>
            <person name="Niang G."/>
            <person name="Scheremetjew M."/>
            <person name="Finn R."/>
            <person name="Kale V."/>
            <person name="Holt S."/>
            <person name="Cochrane G."/>
            <person name="Meng A."/>
            <person name="Brown T."/>
            <person name="Cohen L."/>
        </authorList>
    </citation>
    <scope>NUCLEOTIDE SEQUENCE</scope>
    <source>
        <strain evidence="2">CCMP 2712</strain>
    </source>
</reference>
<evidence type="ECO:0000259" key="1">
    <source>
        <dbReference type="Pfam" id="PF10291"/>
    </source>
</evidence>
<name>A0A7S4UE82_GUITH</name>